<dbReference type="EMBL" id="FONX01000003">
    <property type="protein sequence ID" value="SFE59233.1"/>
    <property type="molecule type" value="Genomic_DNA"/>
</dbReference>
<proteinExistence type="predicted"/>
<keyword evidence="1" id="KW-1133">Transmembrane helix</keyword>
<keyword evidence="3" id="KW-1185">Reference proteome</keyword>
<sequence length="77" mass="8390">MKQDGATPSPPAAPVRKGSLLRTVRAVAWSFLGVRKGAEYRQDLEKIQPLHIIVIGLVAAFLFVALLMVAVNWVVHA</sequence>
<dbReference type="InterPro" id="IPR021344">
    <property type="entry name" value="DUF2970"/>
</dbReference>
<dbReference type="AlphaFoldDB" id="A0A1I2BV24"/>
<reference evidence="3" key="1">
    <citation type="submission" date="2016-10" db="EMBL/GenBank/DDBJ databases">
        <authorList>
            <person name="Varghese N."/>
            <person name="Submissions S."/>
        </authorList>
    </citation>
    <scope>NUCLEOTIDE SEQUENCE [LARGE SCALE GENOMIC DNA]</scope>
    <source>
        <strain evidence="3">DSM 27981</strain>
    </source>
</reference>
<dbReference type="OrthoDB" id="8657357at2"/>
<evidence type="ECO:0000313" key="3">
    <source>
        <dbReference type="Proteomes" id="UP000199119"/>
    </source>
</evidence>
<gene>
    <name evidence="2" type="ORF">SAMN04489711_103183</name>
</gene>
<name>A0A1I2BV24_9BURK</name>
<dbReference type="Pfam" id="PF11174">
    <property type="entry name" value="DUF2970"/>
    <property type="match status" value="1"/>
</dbReference>
<evidence type="ECO:0000256" key="1">
    <source>
        <dbReference type="SAM" id="Phobius"/>
    </source>
</evidence>
<dbReference type="RefSeq" id="WP_092938492.1">
    <property type="nucleotide sequence ID" value="NZ_FONX01000003.1"/>
</dbReference>
<evidence type="ECO:0000313" key="2">
    <source>
        <dbReference type="EMBL" id="SFE59233.1"/>
    </source>
</evidence>
<organism evidence="2 3">
    <name type="scientific">Paracidovorax wautersii</name>
    <dbReference type="NCBI Taxonomy" id="1177982"/>
    <lineage>
        <taxon>Bacteria</taxon>
        <taxon>Pseudomonadati</taxon>
        <taxon>Pseudomonadota</taxon>
        <taxon>Betaproteobacteria</taxon>
        <taxon>Burkholderiales</taxon>
        <taxon>Comamonadaceae</taxon>
        <taxon>Paracidovorax</taxon>
    </lineage>
</organism>
<accession>A0A1I2BV24</accession>
<keyword evidence="1" id="KW-0472">Membrane</keyword>
<keyword evidence="1" id="KW-0812">Transmembrane</keyword>
<dbReference type="Proteomes" id="UP000199119">
    <property type="component" value="Unassembled WGS sequence"/>
</dbReference>
<feature type="transmembrane region" description="Helical" evidence="1">
    <location>
        <begin position="50"/>
        <end position="75"/>
    </location>
</feature>
<protein>
    <recommendedName>
        <fullName evidence="4">DUF2970 domain-containing protein</fullName>
    </recommendedName>
</protein>
<dbReference type="STRING" id="1177982.SAMN04489711_103183"/>
<evidence type="ECO:0008006" key="4">
    <source>
        <dbReference type="Google" id="ProtNLM"/>
    </source>
</evidence>